<accession>A0A381YHM2</accession>
<reference evidence="1" key="1">
    <citation type="submission" date="2018-05" db="EMBL/GenBank/DDBJ databases">
        <authorList>
            <person name="Lanie J.A."/>
            <person name="Ng W.-L."/>
            <person name="Kazmierczak K.M."/>
            <person name="Andrzejewski T.M."/>
            <person name="Davidsen T.M."/>
            <person name="Wayne K.J."/>
            <person name="Tettelin H."/>
            <person name="Glass J.I."/>
            <person name="Rusch D."/>
            <person name="Podicherti R."/>
            <person name="Tsui H.-C.T."/>
            <person name="Winkler M.E."/>
        </authorList>
    </citation>
    <scope>NUCLEOTIDE SEQUENCE</scope>
</reference>
<organism evidence="1">
    <name type="scientific">marine metagenome</name>
    <dbReference type="NCBI Taxonomy" id="408172"/>
    <lineage>
        <taxon>unclassified sequences</taxon>
        <taxon>metagenomes</taxon>
        <taxon>ecological metagenomes</taxon>
    </lineage>
</organism>
<dbReference type="EMBL" id="UINC01018267">
    <property type="protein sequence ID" value="SVA76578.1"/>
    <property type="molecule type" value="Genomic_DNA"/>
</dbReference>
<sequence>MTFNPERSLYPMDQGSVLAHNTKTSSRWCDVLQPEVVPIRD</sequence>
<gene>
    <name evidence="1" type="ORF">METZ01_LOCUS129432</name>
</gene>
<proteinExistence type="predicted"/>
<dbReference type="AlphaFoldDB" id="A0A381YHM2"/>
<name>A0A381YHM2_9ZZZZ</name>
<evidence type="ECO:0000313" key="1">
    <source>
        <dbReference type="EMBL" id="SVA76578.1"/>
    </source>
</evidence>
<protein>
    <submittedName>
        <fullName evidence="1">Uncharacterized protein</fullName>
    </submittedName>
</protein>